<reference evidence="1" key="1">
    <citation type="submission" date="2014-09" db="EMBL/GenBank/DDBJ databases">
        <authorList>
            <person name="Magalhaes I.L.F."/>
            <person name="Oliveira U."/>
            <person name="Santos F.R."/>
            <person name="Vidigal T.H.D.A."/>
            <person name="Brescovit A.D."/>
            <person name="Santos A.J."/>
        </authorList>
    </citation>
    <scope>NUCLEOTIDE SEQUENCE</scope>
    <source>
        <tissue evidence="1">Shoot tissue taken approximately 20 cm above the soil surface</tissue>
    </source>
</reference>
<dbReference type="EMBL" id="GBRH01208830">
    <property type="protein sequence ID" value="JAD89065.1"/>
    <property type="molecule type" value="Transcribed_RNA"/>
</dbReference>
<evidence type="ECO:0000313" key="1">
    <source>
        <dbReference type="EMBL" id="JAD89065.1"/>
    </source>
</evidence>
<proteinExistence type="predicted"/>
<reference evidence="1" key="2">
    <citation type="journal article" date="2015" name="Data Brief">
        <title>Shoot transcriptome of the giant reed, Arundo donax.</title>
        <authorList>
            <person name="Barrero R.A."/>
            <person name="Guerrero F.D."/>
            <person name="Moolhuijzen P."/>
            <person name="Goolsby J.A."/>
            <person name="Tidwell J."/>
            <person name="Bellgard S.E."/>
            <person name="Bellgard M.I."/>
        </authorList>
    </citation>
    <scope>NUCLEOTIDE SEQUENCE</scope>
    <source>
        <tissue evidence="1">Shoot tissue taken approximately 20 cm above the soil surface</tissue>
    </source>
</reference>
<organism evidence="1">
    <name type="scientific">Arundo donax</name>
    <name type="common">Giant reed</name>
    <name type="synonym">Donax arundinaceus</name>
    <dbReference type="NCBI Taxonomy" id="35708"/>
    <lineage>
        <taxon>Eukaryota</taxon>
        <taxon>Viridiplantae</taxon>
        <taxon>Streptophyta</taxon>
        <taxon>Embryophyta</taxon>
        <taxon>Tracheophyta</taxon>
        <taxon>Spermatophyta</taxon>
        <taxon>Magnoliopsida</taxon>
        <taxon>Liliopsida</taxon>
        <taxon>Poales</taxon>
        <taxon>Poaceae</taxon>
        <taxon>PACMAD clade</taxon>
        <taxon>Arundinoideae</taxon>
        <taxon>Arundineae</taxon>
        <taxon>Arundo</taxon>
    </lineage>
</organism>
<dbReference type="AlphaFoldDB" id="A0A0A9DTS9"/>
<accession>A0A0A9DTS9</accession>
<sequence>MLCIYQQIPMKFLIQRFSENLSKIKNKSTQQWYDQKLFNNDSTIFRWHIPGYCPCICFLIIGI</sequence>
<protein>
    <submittedName>
        <fullName evidence="1">Uncharacterized protein</fullName>
    </submittedName>
</protein>
<name>A0A0A9DTS9_ARUDO</name>